<evidence type="ECO:0000313" key="3">
    <source>
        <dbReference type="Proteomes" id="UP000199577"/>
    </source>
</evidence>
<dbReference type="EMBL" id="FOLL01000001">
    <property type="protein sequence ID" value="SFB82649.1"/>
    <property type="molecule type" value="Genomic_DNA"/>
</dbReference>
<keyword evidence="1" id="KW-0732">Signal</keyword>
<protein>
    <submittedName>
        <fullName evidence="2">Uncharacterized protein</fullName>
    </submittedName>
</protein>
<dbReference type="RefSeq" id="WP_090970423.1">
    <property type="nucleotide sequence ID" value="NZ_FOLL01000001.1"/>
</dbReference>
<name>A0A1I1E625_9SPHI</name>
<dbReference type="PROSITE" id="PS51257">
    <property type="entry name" value="PROKAR_LIPOPROTEIN"/>
    <property type="match status" value="1"/>
</dbReference>
<reference evidence="2 3" key="1">
    <citation type="submission" date="2016-10" db="EMBL/GenBank/DDBJ databases">
        <authorList>
            <person name="de Groot N.N."/>
        </authorList>
    </citation>
    <scope>NUCLEOTIDE SEQUENCE [LARGE SCALE GENOMIC DNA]</scope>
    <source>
        <strain evidence="2 3">DSM 22900</strain>
    </source>
</reference>
<feature type="chain" id="PRO_5011721463" evidence="1">
    <location>
        <begin position="27"/>
        <end position="133"/>
    </location>
</feature>
<dbReference type="OrthoDB" id="9982600at2"/>
<dbReference type="STRING" id="623281.SAMN05421747_101362"/>
<accession>A0A1I1E625</accession>
<gene>
    <name evidence="2" type="ORF">SAMN05421747_101362</name>
</gene>
<organism evidence="2 3">
    <name type="scientific">Parapedobacter composti</name>
    <dbReference type="NCBI Taxonomy" id="623281"/>
    <lineage>
        <taxon>Bacteria</taxon>
        <taxon>Pseudomonadati</taxon>
        <taxon>Bacteroidota</taxon>
        <taxon>Sphingobacteriia</taxon>
        <taxon>Sphingobacteriales</taxon>
        <taxon>Sphingobacteriaceae</taxon>
        <taxon>Parapedobacter</taxon>
    </lineage>
</organism>
<sequence>MKTKPKIKKIKTTAFAFAWLLLFALASCEKKDQQFDEDVFRVTYLRPSDGCPSGPLIQFREKDAERLKHFLPEGHPEEHAHYGPISATNLDNTYNAGQSLVIKIRQPIGNEHPFCTANIPWYTSVYVLEVQTK</sequence>
<feature type="signal peptide" evidence="1">
    <location>
        <begin position="1"/>
        <end position="26"/>
    </location>
</feature>
<evidence type="ECO:0000313" key="2">
    <source>
        <dbReference type="EMBL" id="SFB82649.1"/>
    </source>
</evidence>
<keyword evidence="3" id="KW-1185">Reference proteome</keyword>
<dbReference type="Proteomes" id="UP000199577">
    <property type="component" value="Unassembled WGS sequence"/>
</dbReference>
<dbReference type="AlphaFoldDB" id="A0A1I1E625"/>
<evidence type="ECO:0000256" key="1">
    <source>
        <dbReference type="SAM" id="SignalP"/>
    </source>
</evidence>
<proteinExistence type="predicted"/>